<dbReference type="SFLD" id="SFLDS00003">
    <property type="entry name" value="Haloacid_Dehalogenase"/>
    <property type="match status" value="1"/>
</dbReference>
<feature type="active site" description="Schiff-base intermediate with substrate" evidence="2">
    <location>
        <position position="52"/>
    </location>
</feature>
<dbReference type="Gene3D" id="1.10.150.240">
    <property type="entry name" value="Putative phosphatase, domain 2"/>
    <property type="match status" value="1"/>
</dbReference>
<dbReference type="GO" id="GO:0006281">
    <property type="term" value="P:DNA repair"/>
    <property type="evidence" value="ECO:0007669"/>
    <property type="project" value="TreeGrafter"/>
</dbReference>
<dbReference type="Proteomes" id="UP001302477">
    <property type="component" value="Chromosome"/>
</dbReference>
<keyword evidence="2 3" id="KW-0378">Hydrolase</keyword>
<feature type="active site" description="Nucleophile" evidence="2">
    <location>
        <position position="11"/>
    </location>
</feature>
<dbReference type="InterPro" id="IPR050155">
    <property type="entry name" value="HAD-like_hydrolase_sf"/>
</dbReference>
<sequence>MTRQLEAIIFDWAGTLVDFGSRAPLSAFMQVFADAGIDISESETRTPMGTEKQEHIRRLLQMPRIRDAWQAAHNTPATEADVARLYKNLGPVQQRAIDHHSAAVPGATAAFSMARARGLKIGTTTGYSRNMIEGMLEAAAQQQLLPDSVVAADEAPGARPGPAAALRTVIDLGISCVSACVKVDDTAPGIDEGRNAGMWTVAVVCSGNALGLSLAQWQQLDEQQKKTQRDRAYRALESCGAHYLIDDVSELEAVLVDINRRLALGETP</sequence>
<reference evidence="3 4" key="1">
    <citation type="submission" date="2023-10" db="EMBL/GenBank/DDBJ databases">
        <title>Description of Microbulbifer bruguierae sp. nov., isolated from the sediments of mangrove plant Bruguiera sexangula and comparative genomic analyses of the genus Microbulbifer.</title>
        <authorList>
            <person name="Long M."/>
        </authorList>
    </citation>
    <scope>NUCLEOTIDE SEQUENCE [LARGE SCALE GENOMIC DNA]</scope>
    <source>
        <strain evidence="3 4">SPO729</strain>
    </source>
</reference>
<dbReference type="InterPro" id="IPR036412">
    <property type="entry name" value="HAD-like_sf"/>
</dbReference>
<dbReference type="GO" id="GO:0000287">
    <property type="term" value="F:magnesium ion binding"/>
    <property type="evidence" value="ECO:0007669"/>
    <property type="project" value="UniProtKB-UniRule"/>
</dbReference>
<keyword evidence="1 2" id="KW-0704">Schiff base</keyword>
<dbReference type="Pfam" id="PF00702">
    <property type="entry name" value="Hydrolase"/>
    <property type="match status" value="1"/>
</dbReference>
<organism evidence="3 4">
    <name type="scientific">Microbulbifer pacificus</name>
    <dbReference type="NCBI Taxonomy" id="407164"/>
    <lineage>
        <taxon>Bacteria</taxon>
        <taxon>Pseudomonadati</taxon>
        <taxon>Pseudomonadota</taxon>
        <taxon>Gammaproteobacteria</taxon>
        <taxon>Cellvibrionales</taxon>
        <taxon>Microbulbiferaceae</taxon>
        <taxon>Microbulbifer</taxon>
    </lineage>
</organism>
<dbReference type="SFLD" id="SFLDG01129">
    <property type="entry name" value="C1.5:_HAD__Beta-PGM__Phosphata"/>
    <property type="match status" value="1"/>
</dbReference>
<dbReference type="GO" id="GO:0005829">
    <property type="term" value="C:cytosol"/>
    <property type="evidence" value="ECO:0007669"/>
    <property type="project" value="TreeGrafter"/>
</dbReference>
<evidence type="ECO:0000256" key="1">
    <source>
        <dbReference type="ARBA" id="ARBA00023270"/>
    </source>
</evidence>
<dbReference type="HAMAP" id="MF_01375">
    <property type="entry name" value="PhnX"/>
    <property type="match status" value="1"/>
</dbReference>
<dbReference type="NCBIfam" id="TIGR01422">
    <property type="entry name" value="phosphonatase"/>
    <property type="match status" value="1"/>
</dbReference>
<proteinExistence type="inferred from homology"/>
<dbReference type="GO" id="GO:0008967">
    <property type="term" value="F:phosphoglycolate phosphatase activity"/>
    <property type="evidence" value="ECO:0007669"/>
    <property type="project" value="TreeGrafter"/>
</dbReference>
<feature type="binding site" evidence="2">
    <location>
        <position position="13"/>
    </location>
    <ligand>
        <name>Mg(2+)</name>
        <dbReference type="ChEBI" id="CHEBI:18420"/>
    </ligand>
</feature>
<dbReference type="EC" id="3.11.1.1" evidence="2"/>
<dbReference type="AlphaFoldDB" id="A0AAU0MXZ6"/>
<comment type="subunit">
    <text evidence="2">Homodimer.</text>
</comment>
<dbReference type="Gene3D" id="3.40.50.1000">
    <property type="entry name" value="HAD superfamily/HAD-like"/>
    <property type="match status" value="1"/>
</dbReference>
<dbReference type="InterPro" id="IPR006323">
    <property type="entry name" value="Phosphonoacetald_hydro"/>
</dbReference>
<dbReference type="RefSeq" id="WP_318953458.1">
    <property type="nucleotide sequence ID" value="NZ_CP137555.1"/>
</dbReference>
<keyword evidence="2" id="KW-0479">Metal-binding</keyword>
<comment type="catalytic activity">
    <reaction evidence="2">
        <text>phosphonoacetaldehyde + H2O = acetaldehyde + phosphate + H(+)</text>
        <dbReference type="Rhea" id="RHEA:18905"/>
        <dbReference type="ChEBI" id="CHEBI:15343"/>
        <dbReference type="ChEBI" id="CHEBI:15377"/>
        <dbReference type="ChEBI" id="CHEBI:15378"/>
        <dbReference type="ChEBI" id="CHEBI:43474"/>
        <dbReference type="ChEBI" id="CHEBI:58383"/>
        <dbReference type="EC" id="3.11.1.1"/>
    </reaction>
</comment>
<feature type="binding site" evidence="2">
    <location>
        <position position="11"/>
    </location>
    <ligand>
        <name>Mg(2+)</name>
        <dbReference type="ChEBI" id="CHEBI:18420"/>
    </ligand>
</feature>
<comment type="function">
    <text evidence="2">Involved in phosphonate degradation.</text>
</comment>
<dbReference type="GO" id="GO:0019700">
    <property type="term" value="P:organic phosphonate catabolic process"/>
    <property type="evidence" value="ECO:0007669"/>
    <property type="project" value="InterPro"/>
</dbReference>
<comment type="similarity">
    <text evidence="2">Belongs to the HAD-like hydrolase superfamily. PhnX family.</text>
</comment>
<dbReference type="EMBL" id="CP137555">
    <property type="protein sequence ID" value="WOX04983.1"/>
    <property type="molecule type" value="Genomic_DNA"/>
</dbReference>
<dbReference type="PANTHER" id="PTHR43434">
    <property type="entry name" value="PHOSPHOGLYCOLATE PHOSPHATASE"/>
    <property type="match status" value="1"/>
</dbReference>
<evidence type="ECO:0000313" key="4">
    <source>
        <dbReference type="Proteomes" id="UP001302477"/>
    </source>
</evidence>
<dbReference type="InterPro" id="IPR023214">
    <property type="entry name" value="HAD_sf"/>
</dbReference>
<dbReference type="InterPro" id="IPR006439">
    <property type="entry name" value="HAD-SF_hydro_IA"/>
</dbReference>
<dbReference type="SFLD" id="SFLDG01135">
    <property type="entry name" value="C1.5.6:_HAD__Beta-PGM__Phospha"/>
    <property type="match status" value="1"/>
</dbReference>
<protein>
    <recommendedName>
        <fullName evidence="2">Phosphonoacetaldehyde hydrolase</fullName>
        <shortName evidence="2">Phosphonatase</shortName>
        <ecNumber evidence="2">3.11.1.1</ecNumber>
    </recommendedName>
    <alternativeName>
        <fullName evidence="2">Phosphonoacetaldehyde phosphonohydrolase</fullName>
    </alternativeName>
</protein>
<dbReference type="PANTHER" id="PTHR43434:SF19">
    <property type="entry name" value="PHOSPHONOACETALDEHYDE HYDROLASE"/>
    <property type="match status" value="1"/>
</dbReference>
<feature type="binding site" evidence="2">
    <location>
        <position position="185"/>
    </location>
    <ligand>
        <name>Mg(2+)</name>
        <dbReference type="ChEBI" id="CHEBI:18420"/>
    </ligand>
</feature>
<dbReference type="NCBIfam" id="TIGR01509">
    <property type="entry name" value="HAD-SF-IA-v3"/>
    <property type="match status" value="1"/>
</dbReference>
<evidence type="ECO:0000313" key="3">
    <source>
        <dbReference type="EMBL" id="WOX04983.1"/>
    </source>
</evidence>
<dbReference type="KEGG" id="mpaf:R5R33_14730"/>
<keyword evidence="4" id="KW-1185">Reference proteome</keyword>
<gene>
    <name evidence="2" type="primary">phnX</name>
    <name evidence="3" type="ORF">R5R33_14730</name>
</gene>
<dbReference type="GO" id="GO:0050194">
    <property type="term" value="F:phosphonoacetaldehyde hydrolase activity"/>
    <property type="evidence" value="ECO:0007669"/>
    <property type="project" value="UniProtKB-UniRule"/>
</dbReference>
<keyword evidence="2" id="KW-0460">Magnesium</keyword>
<dbReference type="SUPFAM" id="SSF56784">
    <property type="entry name" value="HAD-like"/>
    <property type="match status" value="1"/>
</dbReference>
<comment type="cofactor">
    <cofactor evidence="2">
        <name>Mg(2+)</name>
        <dbReference type="ChEBI" id="CHEBI:18420"/>
    </cofactor>
    <text evidence="2">Binds 1 Mg(2+) ion per subunit.</text>
</comment>
<name>A0AAU0MXZ6_9GAMM</name>
<dbReference type="InterPro" id="IPR023198">
    <property type="entry name" value="PGP-like_dom2"/>
</dbReference>
<evidence type="ECO:0000256" key="2">
    <source>
        <dbReference type="HAMAP-Rule" id="MF_01375"/>
    </source>
</evidence>
<accession>A0AAU0MXZ6</accession>